<keyword evidence="2" id="KW-1185">Reference proteome</keyword>
<reference evidence="1 2" key="1">
    <citation type="submission" date="2024-09" db="EMBL/GenBank/DDBJ databases">
        <title>Paenibacillus zeirhizospherea sp. nov., isolated from surface of the maize (Zea mays) roots in a horticulture field, Hungary.</title>
        <authorList>
            <person name="Marton D."/>
            <person name="Farkas M."/>
            <person name="Bedics A."/>
            <person name="Toth E."/>
            <person name="Tancsics A."/>
            <person name="Boka K."/>
            <person name="Marati G."/>
            <person name="Kriszt B."/>
            <person name="Cserhati M."/>
        </authorList>
    </citation>
    <scope>NUCLEOTIDE SEQUENCE [LARGE SCALE GENOMIC DNA]</scope>
    <source>
        <strain evidence="1 2">JCM 18446</strain>
    </source>
</reference>
<organism evidence="1 2">
    <name type="scientific">Paenibacillus medicaginis</name>
    <dbReference type="NCBI Taxonomy" id="1470560"/>
    <lineage>
        <taxon>Bacteria</taxon>
        <taxon>Bacillati</taxon>
        <taxon>Bacillota</taxon>
        <taxon>Bacilli</taxon>
        <taxon>Bacillales</taxon>
        <taxon>Paenibacillaceae</taxon>
        <taxon>Paenibacillus</taxon>
    </lineage>
</organism>
<comment type="caution">
    <text evidence="1">The sequence shown here is derived from an EMBL/GenBank/DDBJ whole genome shotgun (WGS) entry which is preliminary data.</text>
</comment>
<evidence type="ECO:0000313" key="1">
    <source>
        <dbReference type="EMBL" id="MFB5758976.1"/>
    </source>
</evidence>
<evidence type="ECO:0000313" key="2">
    <source>
        <dbReference type="Proteomes" id="UP001580430"/>
    </source>
</evidence>
<proteinExistence type="predicted"/>
<name>A0ABV5BUL5_9BACL</name>
<accession>A0ABV5BUL5</accession>
<dbReference type="RefSeq" id="WP_375518228.1">
    <property type="nucleotide sequence ID" value="NZ_JBHIRY010000001.1"/>
</dbReference>
<gene>
    <name evidence="1" type="ORF">ACE5LO_01085</name>
</gene>
<protein>
    <submittedName>
        <fullName evidence="1">Uncharacterized protein</fullName>
    </submittedName>
</protein>
<dbReference type="EMBL" id="JBHIRY010000001">
    <property type="protein sequence ID" value="MFB5758976.1"/>
    <property type="molecule type" value="Genomic_DNA"/>
</dbReference>
<dbReference type="Proteomes" id="UP001580430">
    <property type="component" value="Unassembled WGS sequence"/>
</dbReference>
<sequence>MNCTNKYCLWNAFDQCCPESEVQYASATPDQLDCPSSLRRDLEEAMYQIVDEVNEMMIKRNFRELIQIHKFVKDQRSN</sequence>